<sequence>ITRFAQYKDDADLHHKIRNQLVEQFRCLEQQSESRLQLLQDLQEFFRRKAELQLEYSRGLDKLAERYSSKIRTSREHQHFKKDQNLLSTVNCWYLVLDQTRRESRDHATLSDIYNNNVIVRLAHVGEDVIRLFKKSKDIGVQMHEELVKVTNELYTVMKTYHMYHTESLSAESKLKEAEKQEEKHIGKANDISSSLLRYGHDERPQRRSSVKKMEKMKEKRQAKYSENKLKCTKARNDYLLNLAATNALVAKYYIHDVSDMIDCCDLGYHASLARTMRTYLSAEYSLETSRHEGLDLLEGAVDAMDIRGDKLKFMDTHCQIFCPPARFDYQPHMGDEVCQVSAQQPVQTELLMRYHQLQSRLATLKIENEEVRKTLDATMQTLQDMLTVEDFDVSEAFQHSQSTESVKSASSDSYMSKANISKRRANQHETEGFYFTKYKEYLNGSNLIVKLQAKHDLLKQTLGEGETRNDSGQPIPVVVESCIRYINLYGLQQQGIFRVPGSQVEVNDIKNAFERGEDPLVDDQSDHDINSVAGVLKLYFRGLENPLFPKERFLDLISTTNSGAERAHHLQQIIVTLQRPVIIVMRYLFAFLNHLSQYSDENMMDPYNLAICFGPTLMPIPDDQDPVACQAHVNEVIKTVIIHHEAIFPTLRELDGPVYEKCMAGGEEYCESPHSEPGTLDEIDNGTGPNTSDEGEPPNTISQQIEAIAKFDYVGRSPRELSFKKGASLLLYLRASEDWWEGRHNGVDGLIPHQYIVVQDMVRVRSDGAAVPRHRNGAENLSPTRAPDHPPRVMPRPCSPHKIAVSRGPADSPEKRRLTTFGSAGSINHPDRKALVDSHSQRSSPSTTRHASLGDHKALEAEALAEVSADIEKTMNTALHELRELERQNVAKHAPDVVLDTLEPLKHPGGAQEASASPLHTMVIRDPDAAQRRSSSSSSSETMTTFKPALSARRPSAPLRPPPVRPVRPAPVIGQGQGPHRSSSSSSSGLGSPGITPTDRGFPKAPSPSPSTSSSSSDKQGNM</sequence>
<feature type="region of interest" description="Disordered" evidence="11">
    <location>
        <begin position="929"/>
        <end position="1024"/>
    </location>
</feature>
<protein>
    <recommendedName>
        <fullName evidence="6">SLIT-ROBO Rho GTPase-activating protein 1</fullName>
    </recommendedName>
    <alternativeName>
        <fullName evidence="7">Rho GTPase-activating protein 13</fullName>
    </alternativeName>
</protein>
<evidence type="ECO:0000256" key="5">
    <source>
        <dbReference type="ARBA" id="ARBA00056458"/>
    </source>
</evidence>
<dbReference type="InterPro" id="IPR008936">
    <property type="entry name" value="Rho_GTPase_activation_prot"/>
</dbReference>
<keyword evidence="2" id="KW-0343">GTPase activation</keyword>
<evidence type="ECO:0000256" key="8">
    <source>
        <dbReference type="PROSITE-ProRule" id="PRU00192"/>
    </source>
</evidence>
<keyword evidence="16" id="KW-1185">Reference proteome</keyword>
<dbReference type="InterPro" id="IPR000198">
    <property type="entry name" value="RhoGAP_dom"/>
</dbReference>
<dbReference type="FunFam" id="1.20.1270.60:FF:000006">
    <property type="entry name" value="SLIT-ROBO Rho GTPase-activating protein 1 isoform 2"/>
    <property type="match status" value="1"/>
</dbReference>
<organism evidence="15 16">
    <name type="scientific">Salarias fasciatus</name>
    <name type="common">Jewelled blenny</name>
    <name type="synonym">Blennius fasciatus</name>
    <dbReference type="NCBI Taxonomy" id="181472"/>
    <lineage>
        <taxon>Eukaryota</taxon>
        <taxon>Metazoa</taxon>
        <taxon>Chordata</taxon>
        <taxon>Craniata</taxon>
        <taxon>Vertebrata</taxon>
        <taxon>Euteleostomi</taxon>
        <taxon>Actinopterygii</taxon>
        <taxon>Neopterygii</taxon>
        <taxon>Teleostei</taxon>
        <taxon>Neoteleostei</taxon>
        <taxon>Acanthomorphata</taxon>
        <taxon>Ovalentaria</taxon>
        <taxon>Blenniimorphae</taxon>
        <taxon>Blenniiformes</taxon>
        <taxon>Blennioidei</taxon>
        <taxon>Blenniidae</taxon>
        <taxon>Salariinae</taxon>
        <taxon>Salarias</taxon>
    </lineage>
</organism>
<reference evidence="15" key="1">
    <citation type="submission" date="2019-06" db="EMBL/GenBank/DDBJ databases">
        <authorList>
            <consortium name="Wellcome Sanger Institute Data Sharing"/>
        </authorList>
    </citation>
    <scope>NUCLEOTIDE SEQUENCE [LARGE SCALE GENOMIC DNA]</scope>
</reference>
<dbReference type="InterPro" id="IPR001060">
    <property type="entry name" value="FCH_dom"/>
</dbReference>
<feature type="compositionally biased region" description="Low complexity" evidence="11">
    <location>
        <begin position="949"/>
        <end position="958"/>
    </location>
</feature>
<keyword evidence="1 8" id="KW-0728">SH3 domain</keyword>
<evidence type="ECO:0000256" key="6">
    <source>
        <dbReference type="ARBA" id="ARBA00073473"/>
    </source>
</evidence>
<accession>A0A672IEL3</accession>
<dbReference type="Ensembl" id="ENSSFAT00005041024.1">
    <property type="protein sequence ID" value="ENSSFAP00005039552.1"/>
    <property type="gene ID" value="ENSSFAG00005019428.1"/>
</dbReference>
<evidence type="ECO:0000259" key="12">
    <source>
        <dbReference type="PROSITE" id="PS50002"/>
    </source>
</evidence>
<dbReference type="PROSITE" id="PS50002">
    <property type="entry name" value="SH3"/>
    <property type="match status" value="1"/>
</dbReference>
<feature type="region of interest" description="Disordered" evidence="11">
    <location>
        <begin position="774"/>
        <end position="856"/>
    </location>
</feature>
<dbReference type="Pfam" id="PF00611">
    <property type="entry name" value="FCH"/>
    <property type="match status" value="1"/>
</dbReference>
<feature type="domain" description="Rho-GAP" evidence="13">
    <location>
        <begin position="461"/>
        <end position="649"/>
    </location>
</feature>
<evidence type="ECO:0000313" key="15">
    <source>
        <dbReference type="Ensembl" id="ENSSFAP00005039552.1"/>
    </source>
</evidence>
<dbReference type="Gene3D" id="1.20.1270.60">
    <property type="entry name" value="Arfaptin homology (AH) domain/BAR domain"/>
    <property type="match status" value="1"/>
</dbReference>
<dbReference type="Gene3D" id="1.10.555.10">
    <property type="entry name" value="Rho GTPase activation protein"/>
    <property type="match status" value="1"/>
</dbReference>
<dbReference type="GO" id="GO:0007165">
    <property type="term" value="P:signal transduction"/>
    <property type="evidence" value="ECO:0007669"/>
    <property type="project" value="InterPro"/>
</dbReference>
<dbReference type="AlphaFoldDB" id="A0A672IEL3"/>
<feature type="compositionally biased region" description="Low complexity" evidence="11">
    <location>
        <begin position="979"/>
        <end position="995"/>
    </location>
</feature>
<dbReference type="Gene3D" id="2.30.30.40">
    <property type="entry name" value="SH3 Domains"/>
    <property type="match status" value="1"/>
</dbReference>
<feature type="coiled-coil region" evidence="10">
    <location>
        <begin position="355"/>
        <end position="382"/>
    </location>
</feature>
<dbReference type="GO" id="GO:0005096">
    <property type="term" value="F:GTPase activator activity"/>
    <property type="evidence" value="ECO:0007669"/>
    <property type="project" value="UniProtKB-KW"/>
</dbReference>
<keyword evidence="4 9" id="KW-0175">Coiled coil</keyword>
<feature type="compositionally biased region" description="Basic and acidic residues" evidence="11">
    <location>
        <begin position="199"/>
        <end position="221"/>
    </location>
</feature>
<evidence type="ECO:0000256" key="3">
    <source>
        <dbReference type="ARBA" id="ARBA00022553"/>
    </source>
</evidence>
<dbReference type="SUPFAM" id="SSF103657">
    <property type="entry name" value="BAR/IMD domain-like"/>
    <property type="match status" value="1"/>
</dbReference>
<dbReference type="SMART" id="SM00324">
    <property type="entry name" value="RhoGAP"/>
    <property type="match status" value="1"/>
</dbReference>
<dbReference type="Pfam" id="PF00018">
    <property type="entry name" value="SH3_1"/>
    <property type="match status" value="1"/>
</dbReference>
<dbReference type="PROSITE" id="PS51741">
    <property type="entry name" value="F_BAR"/>
    <property type="match status" value="1"/>
</dbReference>
<evidence type="ECO:0000313" key="16">
    <source>
        <dbReference type="Proteomes" id="UP000472267"/>
    </source>
</evidence>
<dbReference type="FunFam" id="1.10.555.10:FF:000010">
    <property type="entry name" value="SLIT-ROBO Rho GTPase-activating protein 1 isoform 2"/>
    <property type="match status" value="1"/>
</dbReference>
<evidence type="ECO:0000256" key="2">
    <source>
        <dbReference type="ARBA" id="ARBA00022468"/>
    </source>
</evidence>
<dbReference type="SMART" id="SM00055">
    <property type="entry name" value="FCH"/>
    <property type="match status" value="1"/>
</dbReference>
<dbReference type="InterPro" id="IPR031160">
    <property type="entry name" value="F_BAR_dom"/>
</dbReference>
<evidence type="ECO:0000256" key="11">
    <source>
        <dbReference type="SAM" id="MobiDB-lite"/>
    </source>
</evidence>
<dbReference type="InterPro" id="IPR051627">
    <property type="entry name" value="SLIT-ROBO_RhoGAP"/>
</dbReference>
<dbReference type="PROSITE" id="PS50238">
    <property type="entry name" value="RHOGAP"/>
    <property type="match status" value="1"/>
</dbReference>
<reference evidence="15" key="2">
    <citation type="submission" date="2025-08" db="UniProtKB">
        <authorList>
            <consortium name="Ensembl"/>
        </authorList>
    </citation>
    <scope>IDENTIFICATION</scope>
</reference>
<feature type="compositionally biased region" description="Basic and acidic residues" evidence="11">
    <location>
        <begin position="830"/>
        <end position="841"/>
    </location>
</feature>
<evidence type="ECO:0000256" key="10">
    <source>
        <dbReference type="SAM" id="Coils"/>
    </source>
</evidence>
<dbReference type="InterPro" id="IPR027267">
    <property type="entry name" value="AH/BAR_dom_sf"/>
</dbReference>
<feature type="domain" description="SH3" evidence="12">
    <location>
        <begin position="703"/>
        <end position="762"/>
    </location>
</feature>
<dbReference type="CDD" id="cd11955">
    <property type="entry name" value="SH3_srGAP1-3"/>
    <property type="match status" value="1"/>
</dbReference>
<dbReference type="InterPro" id="IPR035648">
    <property type="entry name" value="srGAP1/2/3_SH3"/>
</dbReference>
<dbReference type="InterPro" id="IPR036028">
    <property type="entry name" value="SH3-like_dom_sf"/>
</dbReference>
<name>A0A672IEL3_SALFA</name>
<proteinExistence type="predicted"/>
<evidence type="ECO:0000256" key="1">
    <source>
        <dbReference type="ARBA" id="ARBA00022443"/>
    </source>
</evidence>
<gene>
    <name evidence="15" type="primary">LOC115388380</name>
</gene>
<evidence type="ECO:0000256" key="9">
    <source>
        <dbReference type="PROSITE-ProRule" id="PRU01077"/>
    </source>
</evidence>
<feature type="domain" description="F-BAR" evidence="14">
    <location>
        <begin position="15"/>
        <end position="310"/>
    </location>
</feature>
<feature type="region of interest" description="Disordered" evidence="11">
    <location>
        <begin position="197"/>
        <end position="221"/>
    </location>
</feature>
<dbReference type="Proteomes" id="UP000472267">
    <property type="component" value="Chromosome 5"/>
</dbReference>
<dbReference type="InterPro" id="IPR001452">
    <property type="entry name" value="SH3_domain"/>
</dbReference>
<evidence type="ECO:0000256" key="4">
    <source>
        <dbReference type="ARBA" id="ARBA00023054"/>
    </source>
</evidence>
<keyword evidence="3" id="KW-0597">Phosphoprotein</keyword>
<dbReference type="SUPFAM" id="SSF48350">
    <property type="entry name" value="GTPase activation domain, GAP"/>
    <property type="match status" value="1"/>
</dbReference>
<evidence type="ECO:0000256" key="7">
    <source>
        <dbReference type="ARBA" id="ARBA00083891"/>
    </source>
</evidence>
<feature type="compositionally biased region" description="Pro residues" evidence="11">
    <location>
        <begin position="959"/>
        <end position="970"/>
    </location>
</feature>
<feature type="region of interest" description="Disordered" evidence="11">
    <location>
        <begin position="671"/>
        <end position="700"/>
    </location>
</feature>
<dbReference type="PANTHER" id="PTHR14166">
    <property type="entry name" value="SLIT-ROBO RHO GTPASE ACTIVATING PROTEIN"/>
    <property type="match status" value="1"/>
</dbReference>
<reference evidence="15" key="3">
    <citation type="submission" date="2025-09" db="UniProtKB">
        <authorList>
            <consortium name="Ensembl"/>
        </authorList>
    </citation>
    <scope>IDENTIFICATION</scope>
</reference>
<dbReference type="SMART" id="SM00326">
    <property type="entry name" value="SH3"/>
    <property type="match status" value="1"/>
</dbReference>
<dbReference type="CDD" id="cd04383">
    <property type="entry name" value="RhoGAP_srGAP"/>
    <property type="match status" value="1"/>
</dbReference>
<dbReference type="SUPFAM" id="SSF50044">
    <property type="entry name" value="SH3-domain"/>
    <property type="match status" value="1"/>
</dbReference>
<evidence type="ECO:0000259" key="13">
    <source>
        <dbReference type="PROSITE" id="PS50238"/>
    </source>
</evidence>
<feature type="compositionally biased region" description="Polar residues" evidence="11">
    <location>
        <begin position="842"/>
        <end position="851"/>
    </location>
</feature>
<evidence type="ECO:0000259" key="14">
    <source>
        <dbReference type="PROSITE" id="PS51741"/>
    </source>
</evidence>
<dbReference type="FunFam" id="2.30.30.40:FF:000005">
    <property type="entry name" value="SLIT-ROBO Rho GTPase-activating protein 1 isoform 2"/>
    <property type="match status" value="1"/>
</dbReference>
<comment type="function">
    <text evidence="5">GTPase-activating protein for RhoA and Cdc42 small GTPases. Together with CDC42 seems to be involved in the pathway mediating the repulsive signaling of Robo and Slit proteins in neuronal migration. SLIT2, probably through interaction with ROBO1, increases the interaction of SRGAP1 with ROBO1 and inactivates CDC42.</text>
</comment>
<dbReference type="Pfam" id="PF00620">
    <property type="entry name" value="RhoGAP"/>
    <property type="match status" value="1"/>
</dbReference>